<comment type="similarity">
    <text evidence="1">Belongs to the CapA family.</text>
</comment>
<dbReference type="RefSeq" id="WP_115991558.1">
    <property type="nucleotide sequence ID" value="NZ_QRDY01000002.1"/>
</dbReference>
<organism evidence="3 4">
    <name type="scientific">Cohnella lupini</name>
    <dbReference type="NCBI Taxonomy" id="1294267"/>
    <lineage>
        <taxon>Bacteria</taxon>
        <taxon>Bacillati</taxon>
        <taxon>Bacillota</taxon>
        <taxon>Bacilli</taxon>
        <taxon>Bacillales</taxon>
        <taxon>Paenibacillaceae</taxon>
        <taxon>Cohnella</taxon>
    </lineage>
</organism>
<keyword evidence="4" id="KW-1185">Reference proteome</keyword>
<dbReference type="AlphaFoldDB" id="A0A3D9ISQ6"/>
<dbReference type="InterPro" id="IPR052169">
    <property type="entry name" value="CW_Biosynth-Accessory"/>
</dbReference>
<proteinExistence type="inferred from homology"/>
<reference evidence="3 4" key="1">
    <citation type="submission" date="2018-07" db="EMBL/GenBank/DDBJ databases">
        <title>Genomic Encyclopedia of Type Strains, Phase III (KMG-III): the genomes of soil and plant-associated and newly described type strains.</title>
        <authorList>
            <person name="Whitman W."/>
        </authorList>
    </citation>
    <scope>NUCLEOTIDE SEQUENCE [LARGE SCALE GENOMIC DNA]</scope>
    <source>
        <strain evidence="3 4">CECT 8236</strain>
    </source>
</reference>
<dbReference type="Gene3D" id="3.60.21.10">
    <property type="match status" value="1"/>
</dbReference>
<evidence type="ECO:0000313" key="4">
    <source>
        <dbReference type="Proteomes" id="UP000256869"/>
    </source>
</evidence>
<name>A0A3D9ISQ6_9BACL</name>
<dbReference type="Pfam" id="PF09587">
    <property type="entry name" value="PGA_cap"/>
    <property type="match status" value="1"/>
</dbReference>
<evidence type="ECO:0000259" key="2">
    <source>
        <dbReference type="SMART" id="SM00854"/>
    </source>
</evidence>
<evidence type="ECO:0000256" key="1">
    <source>
        <dbReference type="ARBA" id="ARBA00005662"/>
    </source>
</evidence>
<feature type="domain" description="Capsule synthesis protein CapA" evidence="2">
    <location>
        <begin position="39"/>
        <end position="279"/>
    </location>
</feature>
<dbReference type="InterPro" id="IPR019079">
    <property type="entry name" value="Capsule_synth_CapA"/>
</dbReference>
<accession>A0A3D9ISQ6</accession>
<sequence>MAASLFLGWTGTQSLTATTAPTGKTSQTIQTVQTDRPIDVVFAGDAMMDGSVKRAIQRLGADFPFRNVKKEVSKADLAIVNLETSVTQASRKDDVQLFNFKSDPSSLNGINHAGFDLVSMANNHVLDYKEKGLFDTFNNLKRHHLNYVGAGRNEREAYSASTFVRRGKVIKIAAFARFLPSENWFAHGNHPGVAEAYQPQRVLNAIAREREGADYLIVFMHWGIEKNNRPEDWQRDLARKMLDAGADAIVGSHPHVLQGFEFYKGKPIAYSIGNFLFPDYVSNRKADTGLLHLKLRNGKVKMSFTPYYIRDNQIVKRGPQYDKKISRYLETLSYGVRMSGNEVLSKR</sequence>
<dbReference type="OrthoDB" id="9810906at2"/>
<dbReference type="SMART" id="SM00854">
    <property type="entry name" value="PGA_cap"/>
    <property type="match status" value="1"/>
</dbReference>
<dbReference type="InterPro" id="IPR029052">
    <property type="entry name" value="Metallo-depent_PP-like"/>
</dbReference>
<protein>
    <submittedName>
        <fullName evidence="3">Poly-gamma-glutamate synthesis protein (Capsule biosynthesis protein)</fullName>
    </submittedName>
</protein>
<dbReference type="PANTHER" id="PTHR33393:SF13">
    <property type="entry name" value="PGA BIOSYNTHESIS PROTEIN CAPA"/>
    <property type="match status" value="1"/>
</dbReference>
<dbReference type="CDD" id="cd07381">
    <property type="entry name" value="MPP_CapA"/>
    <property type="match status" value="1"/>
</dbReference>
<dbReference type="SUPFAM" id="SSF56300">
    <property type="entry name" value="Metallo-dependent phosphatases"/>
    <property type="match status" value="1"/>
</dbReference>
<evidence type="ECO:0000313" key="3">
    <source>
        <dbReference type="EMBL" id="RED64794.1"/>
    </source>
</evidence>
<dbReference type="EMBL" id="QRDY01000002">
    <property type="protein sequence ID" value="RED64794.1"/>
    <property type="molecule type" value="Genomic_DNA"/>
</dbReference>
<dbReference type="Proteomes" id="UP000256869">
    <property type="component" value="Unassembled WGS sequence"/>
</dbReference>
<gene>
    <name evidence="3" type="ORF">DFP95_102215</name>
</gene>
<comment type="caution">
    <text evidence="3">The sequence shown here is derived from an EMBL/GenBank/DDBJ whole genome shotgun (WGS) entry which is preliminary data.</text>
</comment>
<dbReference type="PANTHER" id="PTHR33393">
    <property type="entry name" value="POLYGLUTAMINE SYNTHESIS ACCESSORY PROTEIN RV0574C-RELATED"/>
    <property type="match status" value="1"/>
</dbReference>